<comment type="caution">
    <text evidence="3">The sequence shown here is derived from an EMBL/GenBank/DDBJ whole genome shotgun (WGS) entry which is preliminary data.</text>
</comment>
<dbReference type="Proteomes" id="UP000648801">
    <property type="component" value="Unassembled WGS sequence"/>
</dbReference>
<organism evidence="3 4">
    <name type="scientific">Edaphobacter acidisoli</name>
    <dbReference type="NCBI Taxonomy" id="2040573"/>
    <lineage>
        <taxon>Bacteria</taxon>
        <taxon>Pseudomonadati</taxon>
        <taxon>Acidobacteriota</taxon>
        <taxon>Terriglobia</taxon>
        <taxon>Terriglobales</taxon>
        <taxon>Acidobacteriaceae</taxon>
        <taxon>Edaphobacter</taxon>
    </lineage>
</organism>
<proteinExistence type="predicted"/>
<dbReference type="EMBL" id="BMJB01000003">
    <property type="protein sequence ID" value="GGA77343.1"/>
    <property type="molecule type" value="Genomic_DNA"/>
</dbReference>
<accession>A0A916RZD5</accession>
<gene>
    <name evidence="3" type="ORF">GCM10011507_30790</name>
</gene>
<dbReference type="GO" id="GO:0004175">
    <property type="term" value="F:endopeptidase activity"/>
    <property type="evidence" value="ECO:0007669"/>
    <property type="project" value="UniProtKB-ARBA"/>
</dbReference>
<keyword evidence="1" id="KW-0472">Membrane</keyword>
<evidence type="ECO:0000256" key="1">
    <source>
        <dbReference type="SAM" id="Phobius"/>
    </source>
</evidence>
<feature type="transmembrane region" description="Helical" evidence="1">
    <location>
        <begin position="12"/>
        <end position="29"/>
    </location>
</feature>
<feature type="transmembrane region" description="Helical" evidence="1">
    <location>
        <begin position="176"/>
        <end position="194"/>
    </location>
</feature>
<evidence type="ECO:0000313" key="4">
    <source>
        <dbReference type="Proteomes" id="UP000648801"/>
    </source>
</evidence>
<feature type="transmembrane region" description="Helical" evidence="1">
    <location>
        <begin position="35"/>
        <end position="51"/>
    </location>
</feature>
<feature type="transmembrane region" description="Helical" evidence="1">
    <location>
        <begin position="105"/>
        <end position="124"/>
    </location>
</feature>
<evidence type="ECO:0000313" key="3">
    <source>
        <dbReference type="EMBL" id="GGA77343.1"/>
    </source>
</evidence>
<evidence type="ECO:0000259" key="2">
    <source>
        <dbReference type="Pfam" id="PF02517"/>
    </source>
</evidence>
<reference evidence="3" key="2">
    <citation type="submission" date="2020-09" db="EMBL/GenBank/DDBJ databases">
        <authorList>
            <person name="Sun Q."/>
            <person name="Zhou Y."/>
        </authorList>
    </citation>
    <scope>NUCLEOTIDE SEQUENCE</scope>
    <source>
        <strain evidence="3">CGMCC 1.15447</strain>
    </source>
</reference>
<keyword evidence="4" id="KW-1185">Reference proteome</keyword>
<dbReference type="InterPro" id="IPR003675">
    <property type="entry name" value="Rce1/LyrA-like_dom"/>
</dbReference>
<name>A0A916RZD5_9BACT</name>
<keyword evidence="1" id="KW-1133">Transmembrane helix</keyword>
<dbReference type="RefSeq" id="WP_188760431.1">
    <property type="nucleotide sequence ID" value="NZ_BMJB01000003.1"/>
</dbReference>
<reference evidence="3" key="1">
    <citation type="journal article" date="2014" name="Int. J. Syst. Evol. Microbiol.">
        <title>Complete genome sequence of Corynebacterium casei LMG S-19264T (=DSM 44701T), isolated from a smear-ripened cheese.</title>
        <authorList>
            <consortium name="US DOE Joint Genome Institute (JGI-PGF)"/>
            <person name="Walter F."/>
            <person name="Albersmeier A."/>
            <person name="Kalinowski J."/>
            <person name="Ruckert C."/>
        </authorList>
    </citation>
    <scope>NUCLEOTIDE SEQUENCE</scope>
    <source>
        <strain evidence="3">CGMCC 1.15447</strain>
    </source>
</reference>
<dbReference type="AlphaFoldDB" id="A0A916RZD5"/>
<keyword evidence="1" id="KW-0812">Transmembrane</keyword>
<protein>
    <recommendedName>
        <fullName evidence="2">CAAX prenyl protease 2/Lysostaphin resistance protein A-like domain-containing protein</fullName>
    </recommendedName>
</protein>
<feature type="domain" description="CAAX prenyl protease 2/Lysostaphin resistance protein A-like" evidence="2">
    <location>
        <begin position="122"/>
        <end position="186"/>
    </location>
</feature>
<dbReference type="GO" id="GO:0080120">
    <property type="term" value="P:CAAX-box protein maturation"/>
    <property type="evidence" value="ECO:0007669"/>
    <property type="project" value="UniProtKB-ARBA"/>
</dbReference>
<sequence length="244" mass="26753">MTADAISARRLAFIELAVGYLLILIVIWAPRTTQRPFYIAAVLWIALVMLYSRESATKLGFDIPPRRSLWIIPAALGLAAAAVAVAAALHTLNLPSTPALFIQRYWGYAIWACVQQFLLQDFFLLRLTRTLPTKAAAAVAAALLFSLAHIPNPILVPITLLWGLATCLLFLRYRNLYSIAIAHAILGITVALTIPGPVDHNMRVGLGYLTYHHHHLSQNPHTVSTNACVTAEAPTLRSARHALP</sequence>
<feature type="transmembrane region" description="Helical" evidence="1">
    <location>
        <begin position="71"/>
        <end position="93"/>
    </location>
</feature>
<dbReference type="Pfam" id="PF02517">
    <property type="entry name" value="Rce1-like"/>
    <property type="match status" value="1"/>
</dbReference>